<dbReference type="STRING" id="1043005.A0A074YQ80"/>
<dbReference type="InterPro" id="IPR052292">
    <property type="entry name" value="Glucose_repression_reg"/>
</dbReference>
<feature type="compositionally biased region" description="Polar residues" evidence="1">
    <location>
        <begin position="65"/>
        <end position="80"/>
    </location>
</feature>
<dbReference type="GO" id="GO:0005773">
    <property type="term" value="C:vacuole"/>
    <property type="evidence" value="ECO:0007669"/>
    <property type="project" value="GOC"/>
</dbReference>
<feature type="region of interest" description="Disordered" evidence="1">
    <location>
        <begin position="395"/>
        <end position="563"/>
    </location>
</feature>
<dbReference type="RefSeq" id="XP_013344457.1">
    <property type="nucleotide sequence ID" value="XM_013489003.1"/>
</dbReference>
<evidence type="ECO:0000313" key="4">
    <source>
        <dbReference type="Proteomes" id="UP000030641"/>
    </source>
</evidence>
<accession>A0A074YQ80</accession>
<name>A0A074YQ80_AURSE</name>
<keyword evidence="4" id="KW-1185">Reference proteome</keyword>
<dbReference type="AlphaFoldDB" id="A0A074YQ80"/>
<dbReference type="HOGENOM" id="CLU_020417_0_0_1"/>
<evidence type="ECO:0000256" key="1">
    <source>
        <dbReference type="SAM" id="MobiDB-lite"/>
    </source>
</evidence>
<feature type="compositionally biased region" description="Basic residues" evidence="1">
    <location>
        <begin position="427"/>
        <end position="439"/>
    </location>
</feature>
<feature type="compositionally biased region" description="Low complexity" evidence="1">
    <location>
        <begin position="472"/>
        <end position="481"/>
    </location>
</feature>
<dbReference type="OrthoDB" id="5563539at2759"/>
<gene>
    <name evidence="3" type="ORF">AUEXF2481DRAFT_4460</name>
</gene>
<dbReference type="Proteomes" id="UP000030641">
    <property type="component" value="Unassembled WGS sequence"/>
</dbReference>
<evidence type="ECO:0000259" key="2">
    <source>
        <dbReference type="Pfam" id="PF08550"/>
    </source>
</evidence>
<feature type="domain" description="Nitrogen regulatory protein areA GATA-like" evidence="2">
    <location>
        <begin position="205"/>
        <end position="232"/>
    </location>
</feature>
<evidence type="ECO:0000313" key="3">
    <source>
        <dbReference type="EMBL" id="KEQ96217.1"/>
    </source>
</evidence>
<proteinExistence type="predicted"/>
<feature type="compositionally biased region" description="Low complexity" evidence="1">
    <location>
        <begin position="81"/>
        <end position="97"/>
    </location>
</feature>
<dbReference type="EMBL" id="KL584757">
    <property type="protein sequence ID" value="KEQ96217.1"/>
    <property type="molecule type" value="Genomic_DNA"/>
</dbReference>
<feature type="compositionally biased region" description="Polar residues" evidence="1">
    <location>
        <begin position="482"/>
        <end position="491"/>
    </location>
</feature>
<feature type="region of interest" description="Disordered" evidence="1">
    <location>
        <begin position="1"/>
        <end position="183"/>
    </location>
</feature>
<dbReference type="PANTHER" id="PTHR28051">
    <property type="entry name" value="PROTEIN MTL1-RELATED"/>
    <property type="match status" value="1"/>
</dbReference>
<feature type="compositionally biased region" description="Low complexity" evidence="1">
    <location>
        <begin position="22"/>
        <end position="38"/>
    </location>
</feature>
<dbReference type="GeneID" id="25367719"/>
<sequence length="608" mass="67700">MAEVLSRSRDDQSQSYYIQPNSTSSSLKRSHSSRTSLLVGSPPSTSHRTASEPSFENIGSLKRSFPSSGSLAASRQSYSDFSHSQSTTTPFFSSQQPKLSFELGHQQDTGLAFPAYDEVQFFHEDEPLDLPPSPRPEDETSDADSNDGRCDRDDEDDAGSTTDTTRSDSPLPTPTVADDTAIKHEPSRHVDYLSHDWREEDIWSSWRHIVSQRKVYGQRSRLENASWRTWAKSKYHLPTVSPETLNWLKESDVTWLYGPLQPASTHPVTQFSPDPSPQFSSANSFVHKKPILKKRSMSEVMLQRSLSTSSLVKQAAAAVQAQQTLPPSKRPSLGRASTYLPTASLMVPSSRDQLDFLDLGCFSPRPSSGDRSPFEYPKRHIRFDEKVEQCIAVEGKDGEFGDESSEDERPNNDSDSDSSDDGIVMMRRPKRKRATRKPLPRSSSSSRTIEKLPSTTLKNKTEIIEPPPQPASSLVRSWSSSKLPQSASQETLKPANPSKNHILPPDEEESEDLDSDDTESLRLSAFANRRDSVAVHRSRTSGSPATTPSEDEDEDEGLGMRRSASGMFMPYEEDEDDIVAAGLFGKVSDTLNTAKDIAHVIWNVGWRK</sequence>
<dbReference type="GO" id="GO:0007039">
    <property type="term" value="P:protein catabolic process in the vacuole"/>
    <property type="evidence" value="ECO:0007669"/>
    <property type="project" value="TreeGrafter"/>
</dbReference>
<dbReference type="OMA" id="GVMMKRV"/>
<organism evidence="3 4">
    <name type="scientific">Aureobasidium subglaciale (strain EXF-2481)</name>
    <name type="common">Aureobasidium pullulans var. subglaciale</name>
    <dbReference type="NCBI Taxonomy" id="1043005"/>
    <lineage>
        <taxon>Eukaryota</taxon>
        <taxon>Fungi</taxon>
        <taxon>Dikarya</taxon>
        <taxon>Ascomycota</taxon>
        <taxon>Pezizomycotina</taxon>
        <taxon>Dothideomycetes</taxon>
        <taxon>Dothideomycetidae</taxon>
        <taxon>Dothideales</taxon>
        <taxon>Saccotheciaceae</taxon>
        <taxon>Aureobasidium</taxon>
    </lineage>
</organism>
<protein>
    <recommendedName>
        <fullName evidence="2">Nitrogen regulatory protein areA GATA-like domain-containing protein</fullName>
    </recommendedName>
</protein>
<feature type="compositionally biased region" description="Polar residues" evidence="1">
    <location>
        <begin position="42"/>
        <end position="54"/>
    </location>
</feature>
<feature type="compositionally biased region" description="Polar residues" evidence="1">
    <location>
        <begin position="161"/>
        <end position="170"/>
    </location>
</feature>
<dbReference type="PANTHER" id="PTHR28051:SF1">
    <property type="entry name" value="PROTEIN MTL1-RELATED"/>
    <property type="match status" value="1"/>
</dbReference>
<dbReference type="GO" id="GO:0042149">
    <property type="term" value="P:cellular response to glucose starvation"/>
    <property type="evidence" value="ECO:0007669"/>
    <property type="project" value="TreeGrafter"/>
</dbReference>
<feature type="compositionally biased region" description="Basic and acidic residues" evidence="1">
    <location>
        <begin position="1"/>
        <end position="12"/>
    </location>
</feature>
<reference evidence="3 4" key="1">
    <citation type="journal article" date="2014" name="BMC Genomics">
        <title>Genome sequencing of four Aureobasidium pullulans varieties: biotechnological potential, stress tolerance, and description of new species.</title>
        <authorList>
            <person name="Gostin Ar C."/>
            <person name="Ohm R.A."/>
            <person name="Kogej T."/>
            <person name="Sonjak S."/>
            <person name="Turk M."/>
            <person name="Zajc J."/>
            <person name="Zalar P."/>
            <person name="Grube M."/>
            <person name="Sun H."/>
            <person name="Han J."/>
            <person name="Sharma A."/>
            <person name="Chiniquy J."/>
            <person name="Ngan C.Y."/>
            <person name="Lipzen A."/>
            <person name="Barry K."/>
            <person name="Grigoriev I.V."/>
            <person name="Gunde-Cimerman N."/>
        </authorList>
    </citation>
    <scope>NUCLEOTIDE SEQUENCE [LARGE SCALE GENOMIC DNA]</scope>
    <source>
        <strain evidence="3 4">EXF-2481</strain>
    </source>
</reference>
<dbReference type="InterPro" id="IPR013860">
    <property type="entry name" value="AreA_GATA"/>
</dbReference>
<dbReference type="Pfam" id="PF08550">
    <property type="entry name" value="GATA_AreA"/>
    <property type="match status" value="1"/>
</dbReference>
<dbReference type="InParanoid" id="A0A074YQ80"/>
<feature type="compositionally biased region" description="Acidic residues" evidence="1">
    <location>
        <begin position="505"/>
        <end position="518"/>
    </location>
</feature>